<dbReference type="EMBL" id="CP029185">
    <property type="protein sequence ID" value="AWH89160.1"/>
    <property type="molecule type" value="Genomic_DNA"/>
</dbReference>
<sequence length="405" mass="47228">MNIINIYEPEYVRRFQCNGGGCLCTCCIGKEIPLDKISTQAYLKSSDENIRTVAQQSIQLAKTDLENWGTIHLTKDNYCPFFDKGRSCTYCLIGRRDDLHTRPKFCLDYPYVNIRWQNELRKSLAIECPEACGQILMSQTSIWLESKKLISSRSQSPLNDIYHKVNSKCIAIALRPELSLSERLMAIGELVLPISRDDYTNKKQKQQTIKELNLRAELLAHDYIKSRMSMIPRNNVARWQLFAQIGSQVTELANVETLPNMATFWNEVHHDILQQSTESGAQKIAALENAWIQTVTPVFNEFPHVVTNYLFYRLYHDSFPYHAKMSEEETYYQLIADCFILRNLIGYWALKYSQLRKSKMIDIVNIYHRWRRQYPESFKLSADSLKEAGLYHPENILQLLWNPIS</sequence>
<keyword evidence="2" id="KW-1185">Reference proteome</keyword>
<dbReference type="OrthoDB" id="86584at2"/>
<organism evidence="1 2">
    <name type="scientific">Limnobaculum parvum</name>
    <dbReference type="NCBI Taxonomy" id="2172103"/>
    <lineage>
        <taxon>Bacteria</taxon>
        <taxon>Pseudomonadati</taxon>
        <taxon>Pseudomonadota</taxon>
        <taxon>Gammaproteobacteria</taxon>
        <taxon>Enterobacterales</taxon>
        <taxon>Budviciaceae</taxon>
        <taxon>Limnobaculum</taxon>
    </lineage>
</organism>
<dbReference type="KEGG" id="lpv:HYN51_11720"/>
<proteinExistence type="predicted"/>
<dbReference type="AlphaFoldDB" id="A0A2Y9U055"/>
<evidence type="ECO:0000313" key="1">
    <source>
        <dbReference type="EMBL" id="AWH89160.1"/>
    </source>
</evidence>
<protein>
    <recommendedName>
        <fullName evidence="3">YkgJ family cysteine cluster protein</fullName>
    </recommendedName>
</protein>
<evidence type="ECO:0000313" key="2">
    <source>
        <dbReference type="Proteomes" id="UP000244908"/>
    </source>
</evidence>
<dbReference type="NCBIfam" id="NF038110">
    <property type="entry name" value="Lys_methyl_FliB"/>
    <property type="match status" value="1"/>
</dbReference>
<accession>A0A2Y9U055</accession>
<name>A0A2Y9U055_9GAMM</name>
<dbReference type="Proteomes" id="UP000244908">
    <property type="component" value="Chromosome"/>
</dbReference>
<evidence type="ECO:0008006" key="3">
    <source>
        <dbReference type="Google" id="ProtNLM"/>
    </source>
</evidence>
<gene>
    <name evidence="1" type="ORF">HYN51_11720</name>
</gene>
<reference evidence="1 2" key="1">
    <citation type="journal article" date="2019" name="Int. J. Syst. Evol. Microbiol.">
        <title>Limnobaculum parvum gen. nov., sp. nov., isolated from a freshwater lake.</title>
        <authorList>
            <person name="Baek C."/>
            <person name="Shin S.K."/>
            <person name="Yi H."/>
        </authorList>
    </citation>
    <scope>NUCLEOTIDE SEQUENCE [LARGE SCALE GENOMIC DNA]</scope>
    <source>
        <strain evidence="1 2">HYN0051</strain>
    </source>
</reference>
<dbReference type="RefSeq" id="WP_108901215.1">
    <property type="nucleotide sequence ID" value="NZ_CP029185.2"/>
</dbReference>